<evidence type="ECO:0008006" key="2">
    <source>
        <dbReference type="Google" id="ProtNLM"/>
    </source>
</evidence>
<dbReference type="GeneTree" id="ENSGT00940000168171"/>
<proteinExistence type="predicted"/>
<dbReference type="InterPro" id="IPR014748">
    <property type="entry name" value="Enoyl-CoA_hydra_C"/>
</dbReference>
<dbReference type="Gene3D" id="1.10.12.10">
    <property type="entry name" value="Lyase 2-enoyl-coa Hydratase, Chain A, domain 2"/>
    <property type="match status" value="1"/>
</dbReference>
<sequence length="332" mass="36964">MASLRDKIIGDGAFKPHVAIYNINVYTLVYVFVFHLCKHKAKCFVIFFPLQKNGKVQPTSILLSSSVLKPTNAVNKSSQQKFETLHITHQDNITTITMNRPQRKNAFSLQMFNELELALDDAAADNSVFTVLTGAGDYFTSGNDLNNALQNPSEIKEEKFDLRRFVRKFIDFPKPLVAVVNGPAIGIGATILGLMDLVYASDKASFNTPFIKLGLCPEACSSYTFPKIMGFTKATEVLLFNKILTAQEACDLGLVTEVFPGSTFQQDVRARLKDYASLPKNSLAFSKQLIRGLEKEKLYAVCDAECDLLAKMVTSEEAMNAIIQFFQKKARL</sequence>
<name>A0A6I8RBB6_XENTR</name>
<dbReference type="PANTHER" id="PTHR43684">
    <property type="match status" value="1"/>
</dbReference>
<reference evidence="1" key="1">
    <citation type="journal article" date="2010" name="Science">
        <title>The genome of the Western clawed frog Xenopus tropicalis.</title>
        <authorList>
            <person name="Hellsten U."/>
            <person name="Harland R.M."/>
            <person name="Gilchrist M.J."/>
            <person name="Hendrix D."/>
            <person name="Jurka J."/>
            <person name="Kapitonov V."/>
            <person name="Ovcharenko I."/>
            <person name="Putnam N.H."/>
            <person name="Shu S."/>
            <person name="Taher L."/>
            <person name="Blitz I.L."/>
            <person name="Blumberg B."/>
            <person name="Dichmann D.S."/>
            <person name="Dubchak I."/>
            <person name="Amaya E."/>
            <person name="Detter J.C."/>
            <person name="Fletcher R."/>
            <person name="Gerhard D.S."/>
            <person name="Goodstein D."/>
            <person name="Graves T."/>
            <person name="Grigoriev I.V."/>
            <person name="Grimwood J."/>
            <person name="Kawashima T."/>
            <person name="Lindquist E."/>
            <person name="Lucas S.M."/>
            <person name="Mead P.E."/>
            <person name="Mitros T."/>
            <person name="Ogino H."/>
            <person name="Ohta Y."/>
            <person name="Poliakov A.V."/>
            <person name="Pollet N."/>
            <person name="Robert J."/>
            <person name="Salamov A."/>
            <person name="Sater A.K."/>
            <person name="Schmutz J."/>
            <person name="Terry A."/>
            <person name="Vize P.D."/>
            <person name="Warren W.C."/>
            <person name="Wells D."/>
            <person name="Wills A."/>
            <person name="Wilson R.K."/>
            <person name="Zimmerman L.B."/>
            <person name="Zorn A.M."/>
            <person name="Grainger R."/>
            <person name="Grammer T."/>
            <person name="Khokha M.K."/>
            <person name="Richardson P.M."/>
            <person name="Rokhsar D.S."/>
        </authorList>
    </citation>
    <scope>NUCLEOTIDE SEQUENCE [LARGE SCALE GENOMIC DNA]</scope>
    <source>
        <strain evidence="1">Nigerian</strain>
    </source>
</reference>
<dbReference type="InParanoid" id="A0A6I8RBB6"/>
<dbReference type="InterPro" id="IPR001753">
    <property type="entry name" value="Enoyl-CoA_hydra/iso"/>
</dbReference>
<dbReference type="AlphaFoldDB" id="A0A6I8RBB6"/>
<dbReference type="CDD" id="cd06558">
    <property type="entry name" value="crotonase-like"/>
    <property type="match status" value="1"/>
</dbReference>
<protein>
    <recommendedName>
        <fullName evidence="2">Enoyl-CoA delta isomerase 2</fullName>
    </recommendedName>
</protein>
<dbReference type="InterPro" id="IPR051053">
    <property type="entry name" value="ECH/Chromodomain_protein"/>
</dbReference>
<dbReference type="Pfam" id="PF00378">
    <property type="entry name" value="ECH_1"/>
    <property type="match status" value="1"/>
</dbReference>
<dbReference type="SUPFAM" id="SSF52096">
    <property type="entry name" value="ClpP/crotonase"/>
    <property type="match status" value="1"/>
</dbReference>
<dbReference type="PANTHER" id="PTHR43684:SF16">
    <property type="entry name" value="ENOYL-COA DELTA ISOMERASE 2, MITOCHONDRIAL"/>
    <property type="match status" value="1"/>
</dbReference>
<dbReference type="FunFam" id="3.90.226.10:FF:000084">
    <property type="entry name" value="Enoyl-CoA delta isomerase 2, mitochondrial"/>
    <property type="match status" value="1"/>
</dbReference>
<dbReference type="Ensembl" id="ENSXETT00000084361">
    <property type="protein sequence ID" value="ENSXETP00000078282"/>
    <property type="gene ID" value="ENSXETG00000032831"/>
</dbReference>
<dbReference type="Gene3D" id="3.90.226.10">
    <property type="entry name" value="2-enoyl-CoA Hydratase, Chain A, domain 1"/>
    <property type="match status" value="1"/>
</dbReference>
<reference evidence="1" key="2">
    <citation type="submission" date="2020-05" db="UniProtKB">
        <authorList>
            <consortium name="Ensembl"/>
        </authorList>
    </citation>
    <scope>IDENTIFICATION</scope>
</reference>
<evidence type="ECO:0000313" key="1">
    <source>
        <dbReference type="Ensembl" id="ENSXETP00000078282"/>
    </source>
</evidence>
<accession>A0A6I8RBB6</accession>
<dbReference type="InterPro" id="IPR029045">
    <property type="entry name" value="ClpP/crotonase-like_dom_sf"/>
</dbReference>
<organism evidence="1">
    <name type="scientific">Xenopus tropicalis</name>
    <name type="common">Western clawed frog</name>
    <name type="synonym">Silurana tropicalis</name>
    <dbReference type="NCBI Taxonomy" id="8364"/>
    <lineage>
        <taxon>Eukaryota</taxon>
        <taxon>Metazoa</taxon>
        <taxon>Chordata</taxon>
        <taxon>Craniata</taxon>
        <taxon>Vertebrata</taxon>
        <taxon>Euteleostomi</taxon>
        <taxon>Amphibia</taxon>
        <taxon>Batrachia</taxon>
        <taxon>Anura</taxon>
        <taxon>Pipoidea</taxon>
        <taxon>Pipidae</taxon>
        <taxon>Xenopodinae</taxon>
        <taxon>Xenopus</taxon>
        <taxon>Silurana</taxon>
    </lineage>
</organism>
<dbReference type="Bgee" id="ENSXETG00000032831">
    <property type="expression patterns" value="Expressed in liver and 11 other cell types or tissues"/>
</dbReference>